<dbReference type="EMBL" id="JAYKXP010000060">
    <property type="protein sequence ID" value="KAK7033656.1"/>
    <property type="molecule type" value="Genomic_DNA"/>
</dbReference>
<dbReference type="Proteomes" id="UP001383192">
    <property type="component" value="Unassembled WGS sequence"/>
</dbReference>
<evidence type="ECO:0000259" key="2">
    <source>
        <dbReference type="Pfam" id="PF20152"/>
    </source>
</evidence>
<feature type="domain" description="DUF6534" evidence="2">
    <location>
        <begin position="173"/>
        <end position="254"/>
    </location>
</feature>
<dbReference type="PANTHER" id="PTHR40465:SF1">
    <property type="entry name" value="DUF6534 DOMAIN-CONTAINING PROTEIN"/>
    <property type="match status" value="1"/>
</dbReference>
<dbReference type="AlphaFoldDB" id="A0AAW0C684"/>
<organism evidence="3 4">
    <name type="scientific">Paramarasmius palmivorus</name>
    <dbReference type="NCBI Taxonomy" id="297713"/>
    <lineage>
        <taxon>Eukaryota</taxon>
        <taxon>Fungi</taxon>
        <taxon>Dikarya</taxon>
        <taxon>Basidiomycota</taxon>
        <taxon>Agaricomycotina</taxon>
        <taxon>Agaricomycetes</taxon>
        <taxon>Agaricomycetidae</taxon>
        <taxon>Agaricales</taxon>
        <taxon>Marasmiineae</taxon>
        <taxon>Marasmiaceae</taxon>
        <taxon>Paramarasmius</taxon>
    </lineage>
</organism>
<dbReference type="Pfam" id="PF20152">
    <property type="entry name" value="DUF6534"/>
    <property type="match status" value="1"/>
</dbReference>
<feature type="transmembrane region" description="Helical" evidence="1">
    <location>
        <begin position="209"/>
        <end position="232"/>
    </location>
</feature>
<feature type="transmembrane region" description="Helical" evidence="1">
    <location>
        <begin position="51"/>
        <end position="76"/>
    </location>
</feature>
<dbReference type="PANTHER" id="PTHR40465">
    <property type="entry name" value="CHROMOSOME 1, WHOLE GENOME SHOTGUN SEQUENCE"/>
    <property type="match status" value="1"/>
</dbReference>
<accession>A0AAW0C684</accession>
<feature type="transmembrane region" description="Helical" evidence="1">
    <location>
        <begin position="20"/>
        <end position="39"/>
    </location>
</feature>
<feature type="non-terminal residue" evidence="3">
    <location>
        <position position="254"/>
    </location>
</feature>
<feature type="transmembrane region" description="Helical" evidence="1">
    <location>
        <begin position="128"/>
        <end position="152"/>
    </location>
</feature>
<sequence>MSEIPDELKSLPLPPTLGAAFIGLFLSAIFYGVTLLQAYQYITGYWKSDPVFLRSFVMLLMVLDTLGLLTTMHFMWFFLIENYGNLGALLTVSPSLVVFLVVTSLVGFLVQVFYAYRIYMLGGRKIWIPAAIVLLAFACLALGVTYIVELYIIGSMLYIPAITFLSTTSLACAFASDALIAASMIFYLMQGRQQGMKRSNNTIKKLMIYSINTGVITTACTIIALLVGQILIDTFYNTVFYFPLNNCYLNSMLA</sequence>
<evidence type="ECO:0000313" key="3">
    <source>
        <dbReference type="EMBL" id="KAK7033656.1"/>
    </source>
</evidence>
<gene>
    <name evidence="3" type="ORF">VNI00_012656</name>
</gene>
<dbReference type="InterPro" id="IPR045339">
    <property type="entry name" value="DUF6534"/>
</dbReference>
<keyword evidence="1" id="KW-1133">Transmembrane helix</keyword>
<feature type="transmembrane region" description="Helical" evidence="1">
    <location>
        <begin position="158"/>
        <end position="188"/>
    </location>
</feature>
<reference evidence="3 4" key="1">
    <citation type="submission" date="2024-01" db="EMBL/GenBank/DDBJ databases">
        <title>A draft genome for a cacao thread blight-causing isolate of Paramarasmius palmivorus.</title>
        <authorList>
            <person name="Baruah I.K."/>
            <person name="Bukari Y."/>
            <person name="Amoako-Attah I."/>
            <person name="Meinhardt L.W."/>
            <person name="Bailey B.A."/>
            <person name="Cohen S.P."/>
        </authorList>
    </citation>
    <scope>NUCLEOTIDE SEQUENCE [LARGE SCALE GENOMIC DNA]</scope>
    <source>
        <strain evidence="3 4">GH-12</strain>
    </source>
</reference>
<evidence type="ECO:0000313" key="4">
    <source>
        <dbReference type="Proteomes" id="UP001383192"/>
    </source>
</evidence>
<keyword evidence="1" id="KW-0472">Membrane</keyword>
<comment type="caution">
    <text evidence="3">The sequence shown here is derived from an EMBL/GenBank/DDBJ whole genome shotgun (WGS) entry which is preliminary data.</text>
</comment>
<keyword evidence="1" id="KW-0812">Transmembrane</keyword>
<feature type="transmembrane region" description="Helical" evidence="1">
    <location>
        <begin position="96"/>
        <end position="116"/>
    </location>
</feature>
<protein>
    <recommendedName>
        <fullName evidence="2">DUF6534 domain-containing protein</fullName>
    </recommendedName>
</protein>
<proteinExistence type="predicted"/>
<evidence type="ECO:0000256" key="1">
    <source>
        <dbReference type="SAM" id="Phobius"/>
    </source>
</evidence>
<keyword evidence="4" id="KW-1185">Reference proteome</keyword>
<name>A0AAW0C684_9AGAR</name>